<keyword evidence="1" id="KW-1133">Transmembrane helix</keyword>
<name>A0A9P6BYN5_9AGAR</name>
<evidence type="ECO:0000313" key="3">
    <source>
        <dbReference type="Proteomes" id="UP000807342"/>
    </source>
</evidence>
<proteinExistence type="predicted"/>
<keyword evidence="1" id="KW-0812">Transmembrane</keyword>
<feature type="non-terminal residue" evidence="2">
    <location>
        <position position="57"/>
    </location>
</feature>
<evidence type="ECO:0000256" key="1">
    <source>
        <dbReference type="SAM" id="Phobius"/>
    </source>
</evidence>
<feature type="non-terminal residue" evidence="2">
    <location>
        <position position="1"/>
    </location>
</feature>
<accession>A0A9P6BYN5</accession>
<keyword evidence="3" id="KW-1185">Reference proteome</keyword>
<dbReference type="EMBL" id="MU151374">
    <property type="protein sequence ID" value="KAF9444457.1"/>
    <property type="molecule type" value="Genomic_DNA"/>
</dbReference>
<sequence>ILSKNVYRSVGWYNLIIAVLVSTLNYGLLVGQQEKPIEPPLGLCLFQVLLLYAVPAL</sequence>
<keyword evidence="1" id="KW-0472">Membrane</keyword>
<organism evidence="2 3">
    <name type="scientific">Macrolepiota fuliginosa MF-IS2</name>
    <dbReference type="NCBI Taxonomy" id="1400762"/>
    <lineage>
        <taxon>Eukaryota</taxon>
        <taxon>Fungi</taxon>
        <taxon>Dikarya</taxon>
        <taxon>Basidiomycota</taxon>
        <taxon>Agaricomycotina</taxon>
        <taxon>Agaricomycetes</taxon>
        <taxon>Agaricomycetidae</taxon>
        <taxon>Agaricales</taxon>
        <taxon>Agaricineae</taxon>
        <taxon>Agaricaceae</taxon>
        <taxon>Macrolepiota</taxon>
    </lineage>
</organism>
<reference evidence="2" key="1">
    <citation type="submission" date="2020-11" db="EMBL/GenBank/DDBJ databases">
        <authorList>
            <consortium name="DOE Joint Genome Institute"/>
            <person name="Ahrendt S."/>
            <person name="Riley R."/>
            <person name="Andreopoulos W."/>
            <person name="Labutti K."/>
            <person name="Pangilinan J."/>
            <person name="Ruiz-Duenas F.J."/>
            <person name="Barrasa J.M."/>
            <person name="Sanchez-Garcia M."/>
            <person name="Camarero S."/>
            <person name="Miyauchi S."/>
            <person name="Serrano A."/>
            <person name="Linde D."/>
            <person name="Babiker R."/>
            <person name="Drula E."/>
            <person name="Ayuso-Fernandez I."/>
            <person name="Pacheco R."/>
            <person name="Padilla G."/>
            <person name="Ferreira P."/>
            <person name="Barriuso J."/>
            <person name="Kellner H."/>
            <person name="Castanera R."/>
            <person name="Alfaro M."/>
            <person name="Ramirez L."/>
            <person name="Pisabarro A.G."/>
            <person name="Kuo A."/>
            <person name="Tritt A."/>
            <person name="Lipzen A."/>
            <person name="He G."/>
            <person name="Yan M."/>
            <person name="Ng V."/>
            <person name="Cullen D."/>
            <person name="Martin F."/>
            <person name="Rosso M.-N."/>
            <person name="Henrissat B."/>
            <person name="Hibbett D."/>
            <person name="Martinez A.T."/>
            <person name="Grigoriev I.V."/>
        </authorList>
    </citation>
    <scope>NUCLEOTIDE SEQUENCE</scope>
    <source>
        <strain evidence="2">MF-IS2</strain>
    </source>
</reference>
<feature type="transmembrane region" description="Helical" evidence="1">
    <location>
        <begin position="12"/>
        <end position="31"/>
    </location>
</feature>
<comment type="caution">
    <text evidence="2">The sequence shown here is derived from an EMBL/GenBank/DDBJ whole genome shotgun (WGS) entry which is preliminary data.</text>
</comment>
<dbReference type="OrthoDB" id="2942412at2759"/>
<protein>
    <submittedName>
        <fullName evidence="2">Uncharacterized protein</fullName>
    </submittedName>
</protein>
<dbReference type="AlphaFoldDB" id="A0A9P6BYN5"/>
<dbReference type="Proteomes" id="UP000807342">
    <property type="component" value="Unassembled WGS sequence"/>
</dbReference>
<evidence type="ECO:0000313" key="2">
    <source>
        <dbReference type="EMBL" id="KAF9444457.1"/>
    </source>
</evidence>
<gene>
    <name evidence="2" type="ORF">P691DRAFT_649185</name>
</gene>